<dbReference type="SUPFAM" id="SSF53187">
    <property type="entry name" value="Zn-dependent exopeptidases"/>
    <property type="match status" value="1"/>
</dbReference>
<dbReference type="SUPFAM" id="SSF55031">
    <property type="entry name" value="Bacterial exopeptidase dimerisation domain"/>
    <property type="match status" value="1"/>
</dbReference>
<feature type="binding site" evidence="2">
    <location>
        <position position="104"/>
    </location>
    <ligand>
        <name>Mn(2+)</name>
        <dbReference type="ChEBI" id="CHEBI:29035"/>
        <label>2</label>
    </ligand>
</feature>
<organism evidence="4 5">
    <name type="scientific">Desulfococcus multivorans DSM 2059</name>
    <dbReference type="NCBI Taxonomy" id="1121405"/>
    <lineage>
        <taxon>Bacteria</taxon>
        <taxon>Pseudomonadati</taxon>
        <taxon>Thermodesulfobacteriota</taxon>
        <taxon>Desulfobacteria</taxon>
        <taxon>Desulfobacterales</taxon>
        <taxon>Desulfococcaceae</taxon>
        <taxon>Desulfococcus</taxon>
    </lineage>
</organism>
<dbReference type="Gene3D" id="3.40.630.10">
    <property type="entry name" value="Zn peptidases"/>
    <property type="match status" value="1"/>
</dbReference>
<keyword evidence="2" id="KW-0479">Metal-binding</keyword>
<keyword evidence="1 4" id="KW-0378">Hydrolase</keyword>
<dbReference type="GO" id="GO:0050118">
    <property type="term" value="F:N-acetyldiaminopimelate deacetylase activity"/>
    <property type="evidence" value="ECO:0007669"/>
    <property type="project" value="UniProtKB-ARBA"/>
</dbReference>
<gene>
    <name evidence="4" type="ORF">dsmv_1955</name>
</gene>
<feature type="binding site" evidence="2">
    <location>
        <position position="165"/>
    </location>
    <ligand>
        <name>Mn(2+)</name>
        <dbReference type="ChEBI" id="CHEBI:29035"/>
        <label>2</label>
    </ligand>
</feature>
<dbReference type="CDD" id="cd03886">
    <property type="entry name" value="M20_Acy1"/>
    <property type="match status" value="1"/>
</dbReference>
<dbReference type="Gene3D" id="3.30.70.360">
    <property type="match status" value="1"/>
</dbReference>
<dbReference type="GO" id="GO:0019877">
    <property type="term" value="P:diaminopimelate biosynthetic process"/>
    <property type="evidence" value="ECO:0007669"/>
    <property type="project" value="UniProtKB-ARBA"/>
</dbReference>
<dbReference type="InterPro" id="IPR036264">
    <property type="entry name" value="Bact_exopeptidase_dim_dom"/>
</dbReference>
<comment type="caution">
    <text evidence="4">The sequence shown here is derived from an EMBL/GenBank/DDBJ whole genome shotgun (WGS) entry which is preliminary data.</text>
</comment>
<evidence type="ECO:0000256" key="2">
    <source>
        <dbReference type="PIRSR" id="PIRSR005962-1"/>
    </source>
</evidence>
<dbReference type="PANTHER" id="PTHR11014">
    <property type="entry name" value="PEPTIDASE M20 FAMILY MEMBER"/>
    <property type="match status" value="1"/>
</dbReference>
<evidence type="ECO:0000313" key="5">
    <source>
        <dbReference type="Proteomes" id="UP000014977"/>
    </source>
</evidence>
<dbReference type="PANTHER" id="PTHR11014:SF63">
    <property type="entry name" value="METALLOPEPTIDASE, PUTATIVE (AFU_ORTHOLOGUE AFUA_6G09600)-RELATED"/>
    <property type="match status" value="1"/>
</dbReference>
<dbReference type="OrthoDB" id="9777385at2"/>
<reference evidence="4 5" key="1">
    <citation type="journal article" date="2013" name="Genome Announc.">
        <title>Draft genome sequences for three mercury-methylating, sulfate-reducing bacteria.</title>
        <authorList>
            <person name="Brown S.D."/>
            <person name="Hurt R.A.Jr."/>
            <person name="Gilmour C.C."/>
            <person name="Elias D.A."/>
        </authorList>
    </citation>
    <scope>NUCLEOTIDE SEQUENCE [LARGE SCALE GENOMIC DNA]</scope>
    <source>
        <strain evidence="4 5">DSM 2059</strain>
    </source>
</reference>
<dbReference type="FunFam" id="3.30.70.360:FF:000001">
    <property type="entry name" value="N-acetyldiaminopimelate deacetylase"/>
    <property type="match status" value="1"/>
</dbReference>
<dbReference type="InterPro" id="IPR002933">
    <property type="entry name" value="Peptidase_M20"/>
</dbReference>
<feature type="binding site" evidence="2">
    <location>
        <position position="365"/>
    </location>
    <ligand>
        <name>Mn(2+)</name>
        <dbReference type="ChEBI" id="CHEBI:29035"/>
        <label>2</label>
    </ligand>
</feature>
<feature type="binding site" evidence="2">
    <location>
        <position position="138"/>
    </location>
    <ligand>
        <name>Mn(2+)</name>
        <dbReference type="ChEBI" id="CHEBI:29035"/>
        <label>2</label>
    </ligand>
</feature>
<dbReference type="Pfam" id="PF07687">
    <property type="entry name" value="M20_dimer"/>
    <property type="match status" value="1"/>
</dbReference>
<evidence type="ECO:0000259" key="3">
    <source>
        <dbReference type="Pfam" id="PF07687"/>
    </source>
</evidence>
<name>S7TWP8_DESML</name>
<dbReference type="Proteomes" id="UP000014977">
    <property type="component" value="Unassembled WGS sequence"/>
</dbReference>
<evidence type="ECO:0000256" key="1">
    <source>
        <dbReference type="ARBA" id="ARBA00022801"/>
    </source>
</evidence>
<keyword evidence="5" id="KW-1185">Reference proteome</keyword>
<dbReference type="InterPro" id="IPR017439">
    <property type="entry name" value="Amidohydrolase"/>
</dbReference>
<proteinExistence type="predicted"/>
<dbReference type="EMBL" id="ATHJ01000074">
    <property type="protein sequence ID" value="EPR41522.1"/>
    <property type="molecule type" value="Genomic_DNA"/>
</dbReference>
<sequence length="416" mass="44836">MNRFLTDAKIIQAELGEIRRDLHRHPETGMTETRTARIVADYLKGLGLSVREGVGGTGVVGLLYGQRKTRTVAFRADMDALPMTDRTAGEHRSRIDGKAHACGHDGHTAMLLGAAALLRRGAETLEGNVKFIFQPSEERLPGGALPMIRDGVLDTPRVDGLFTCHVHPGVPQGSVMVTPGYCTVSSAGFTLEVIGKGGHVALPHQAVDPIVMAADCINAAQTIISRRTDPLDSIILAFGTIHGGTANNIIPDTVTLEGTIRALSPKQRDRVVAMFRETVEATARKHGGDFRLDVRMEYPSVYNALGMVSILREAAAKVVGASRVICTERPFMGGEDVAYFHERIPGAFWFMGTGNPDMGFDHPLHSPLFDFDETVLSLGAAIHAQCAADFLSATVVPRVPGAETRRQGCEASRNRP</sequence>
<protein>
    <submittedName>
        <fullName evidence="4">Amidohydrolase</fullName>
    </submittedName>
</protein>
<comment type="cofactor">
    <cofactor evidence="2">
        <name>Mn(2+)</name>
        <dbReference type="ChEBI" id="CHEBI:29035"/>
    </cofactor>
    <text evidence="2">The Mn(2+) ion enhances activity.</text>
</comment>
<dbReference type="PIRSF" id="PIRSF005962">
    <property type="entry name" value="Pept_M20D_amidohydro"/>
    <property type="match status" value="1"/>
</dbReference>
<dbReference type="PATRIC" id="fig|1121405.3.peg.1470"/>
<accession>S7TWP8</accession>
<dbReference type="AlphaFoldDB" id="S7TWP8"/>
<dbReference type="Pfam" id="PF01546">
    <property type="entry name" value="Peptidase_M20"/>
    <property type="match status" value="1"/>
</dbReference>
<dbReference type="InterPro" id="IPR011650">
    <property type="entry name" value="Peptidase_M20_dimer"/>
</dbReference>
<dbReference type="GO" id="GO:0046872">
    <property type="term" value="F:metal ion binding"/>
    <property type="evidence" value="ECO:0007669"/>
    <property type="project" value="UniProtKB-KW"/>
</dbReference>
<evidence type="ECO:0000313" key="4">
    <source>
        <dbReference type="EMBL" id="EPR41522.1"/>
    </source>
</evidence>
<dbReference type="STRING" id="897.B2D07_09195"/>
<feature type="domain" description="Peptidase M20 dimerisation" evidence="3">
    <location>
        <begin position="185"/>
        <end position="285"/>
    </location>
</feature>
<dbReference type="RefSeq" id="WP_020876386.1">
    <property type="nucleotide sequence ID" value="NZ_ATHJ01000074.1"/>
</dbReference>
<dbReference type="eggNOG" id="COG1473">
    <property type="taxonomic scope" value="Bacteria"/>
</dbReference>
<keyword evidence="2" id="KW-0464">Manganese</keyword>
<dbReference type="NCBIfam" id="TIGR01891">
    <property type="entry name" value="amidohydrolases"/>
    <property type="match status" value="1"/>
</dbReference>
<feature type="binding site" evidence="2">
    <location>
        <position position="102"/>
    </location>
    <ligand>
        <name>Mn(2+)</name>
        <dbReference type="ChEBI" id="CHEBI:29035"/>
        <label>2</label>
    </ligand>
</feature>